<comment type="caution">
    <text evidence="5">The sequence shown here is derived from an EMBL/GenBank/DDBJ whole genome shotgun (WGS) entry which is preliminary data.</text>
</comment>
<evidence type="ECO:0000259" key="4">
    <source>
        <dbReference type="Pfam" id="PF13649"/>
    </source>
</evidence>
<keyword evidence="6" id="KW-1185">Reference proteome</keyword>
<dbReference type="Gene3D" id="3.40.50.150">
    <property type="entry name" value="Vaccinia Virus protein VP39"/>
    <property type="match status" value="1"/>
</dbReference>
<dbReference type="GO" id="GO:0008168">
    <property type="term" value="F:methyltransferase activity"/>
    <property type="evidence" value="ECO:0007669"/>
    <property type="project" value="UniProtKB-KW"/>
</dbReference>
<evidence type="ECO:0000313" key="5">
    <source>
        <dbReference type="EMBL" id="OEU95486.1"/>
    </source>
</evidence>
<dbReference type="AlphaFoldDB" id="A0A1E7JW60"/>
<proteinExistence type="predicted"/>
<evidence type="ECO:0000313" key="6">
    <source>
        <dbReference type="Proteomes" id="UP000176101"/>
    </source>
</evidence>
<dbReference type="Pfam" id="PF13649">
    <property type="entry name" value="Methyltransf_25"/>
    <property type="match status" value="1"/>
</dbReference>
<dbReference type="InterPro" id="IPR029063">
    <property type="entry name" value="SAM-dependent_MTases_sf"/>
</dbReference>
<dbReference type="SUPFAM" id="SSF53335">
    <property type="entry name" value="S-adenosyl-L-methionine-dependent methyltransferases"/>
    <property type="match status" value="1"/>
</dbReference>
<keyword evidence="3" id="KW-0949">S-adenosyl-L-methionine</keyword>
<feature type="domain" description="Methyltransferase" evidence="4">
    <location>
        <begin position="48"/>
        <end position="142"/>
    </location>
</feature>
<evidence type="ECO:0000256" key="1">
    <source>
        <dbReference type="ARBA" id="ARBA00022603"/>
    </source>
</evidence>
<dbReference type="GO" id="GO:0032259">
    <property type="term" value="P:methylation"/>
    <property type="evidence" value="ECO:0007669"/>
    <property type="project" value="UniProtKB-KW"/>
</dbReference>
<dbReference type="PANTHER" id="PTHR43464">
    <property type="entry name" value="METHYLTRANSFERASE"/>
    <property type="match status" value="1"/>
</dbReference>
<dbReference type="PANTHER" id="PTHR43464:SF19">
    <property type="entry name" value="UBIQUINONE BIOSYNTHESIS O-METHYLTRANSFERASE, MITOCHONDRIAL"/>
    <property type="match status" value="1"/>
</dbReference>
<dbReference type="RefSeq" id="WP_079166910.1">
    <property type="nucleotide sequence ID" value="NZ_LJGU01000151.1"/>
</dbReference>
<dbReference type="STRING" id="1075402.AN216_23585"/>
<evidence type="ECO:0000256" key="2">
    <source>
        <dbReference type="ARBA" id="ARBA00022679"/>
    </source>
</evidence>
<organism evidence="5 6">
    <name type="scientific">Streptomyces oceani</name>
    <dbReference type="NCBI Taxonomy" id="1075402"/>
    <lineage>
        <taxon>Bacteria</taxon>
        <taxon>Bacillati</taxon>
        <taxon>Actinomycetota</taxon>
        <taxon>Actinomycetes</taxon>
        <taxon>Kitasatosporales</taxon>
        <taxon>Streptomycetaceae</taxon>
        <taxon>Streptomyces</taxon>
    </lineage>
</organism>
<gene>
    <name evidence="5" type="ORF">AN216_23585</name>
</gene>
<dbReference type="EMBL" id="LJGU01000151">
    <property type="protein sequence ID" value="OEU95486.1"/>
    <property type="molecule type" value="Genomic_DNA"/>
</dbReference>
<accession>A0A1E7JW60</accession>
<dbReference type="Proteomes" id="UP000176101">
    <property type="component" value="Unassembled WGS sequence"/>
</dbReference>
<reference evidence="5 6" key="1">
    <citation type="journal article" date="2016" name="Front. Microbiol.">
        <title>Comparative Genomics Analysis of Streptomyces Species Reveals Their Adaptation to the Marine Environment and Their Diversity at the Genomic Level.</title>
        <authorList>
            <person name="Tian X."/>
            <person name="Zhang Z."/>
            <person name="Yang T."/>
            <person name="Chen M."/>
            <person name="Li J."/>
            <person name="Chen F."/>
            <person name="Yang J."/>
            <person name="Li W."/>
            <person name="Zhang B."/>
            <person name="Zhang Z."/>
            <person name="Wu J."/>
            <person name="Zhang C."/>
            <person name="Long L."/>
            <person name="Xiao J."/>
        </authorList>
    </citation>
    <scope>NUCLEOTIDE SEQUENCE [LARGE SCALE GENOMIC DNA]</scope>
    <source>
        <strain evidence="5 6">SCSIO 02100</strain>
    </source>
</reference>
<dbReference type="PATRIC" id="fig|1075402.3.peg.953"/>
<name>A0A1E7JW60_9ACTN</name>
<protein>
    <submittedName>
        <fullName evidence="5">Methyltransferase type 11</fullName>
    </submittedName>
</protein>
<sequence>MSDIFSDPDVLEASLTIHRDLPRQGPGSDATTRALFALAGPLPPSPRVLDLGCGPGRAALLLAEEAGAEVTAVDLYEPFLIQLRQEAERRGLADRIHAAPLDFASLPYPAGSFDLVWAEGSVYNLGFATGLRIWRRLLAPGGTLMVSECEWLVPEPSAPARAYWDALYPLSSPAANIDTAVHAGYTVIASRTQPDSDWFEEYYTPLLERMAGLDPDLPGMRAAMDLQHREIDLRRSYGTEYGYTGYVLRPQAESAKPAGPR</sequence>
<evidence type="ECO:0000256" key="3">
    <source>
        <dbReference type="ARBA" id="ARBA00022691"/>
    </source>
</evidence>
<dbReference type="InterPro" id="IPR041698">
    <property type="entry name" value="Methyltransf_25"/>
</dbReference>
<dbReference type="CDD" id="cd02440">
    <property type="entry name" value="AdoMet_MTases"/>
    <property type="match status" value="1"/>
</dbReference>
<keyword evidence="2 5" id="KW-0808">Transferase</keyword>
<keyword evidence="1 5" id="KW-0489">Methyltransferase</keyword>